<evidence type="ECO:0000313" key="3">
    <source>
        <dbReference type="Proteomes" id="UP001141434"/>
    </source>
</evidence>
<dbReference type="RefSeq" id="XP_056516486.1">
    <property type="nucleotide sequence ID" value="XM_056651636.1"/>
</dbReference>
<feature type="region of interest" description="Disordered" evidence="1">
    <location>
        <begin position="78"/>
        <end position="129"/>
    </location>
</feature>
<organism evidence="2 3">
    <name type="scientific">Penicillium alfredii</name>
    <dbReference type="NCBI Taxonomy" id="1506179"/>
    <lineage>
        <taxon>Eukaryota</taxon>
        <taxon>Fungi</taxon>
        <taxon>Dikarya</taxon>
        <taxon>Ascomycota</taxon>
        <taxon>Pezizomycotina</taxon>
        <taxon>Eurotiomycetes</taxon>
        <taxon>Eurotiomycetidae</taxon>
        <taxon>Eurotiales</taxon>
        <taxon>Aspergillaceae</taxon>
        <taxon>Penicillium</taxon>
    </lineage>
</organism>
<accession>A0A9W9GC41</accession>
<evidence type="ECO:0000313" key="2">
    <source>
        <dbReference type="EMBL" id="KAJ5115295.1"/>
    </source>
</evidence>
<dbReference type="OrthoDB" id="5420368at2759"/>
<feature type="region of interest" description="Disordered" evidence="1">
    <location>
        <begin position="172"/>
        <end position="193"/>
    </location>
</feature>
<dbReference type="EMBL" id="JAPMSZ010000001">
    <property type="protein sequence ID" value="KAJ5115295.1"/>
    <property type="molecule type" value="Genomic_DNA"/>
</dbReference>
<name>A0A9W9GC41_9EURO</name>
<evidence type="ECO:0000256" key="1">
    <source>
        <dbReference type="SAM" id="MobiDB-lite"/>
    </source>
</evidence>
<gene>
    <name evidence="2" type="ORF">NUU61_001054</name>
</gene>
<keyword evidence="3" id="KW-1185">Reference proteome</keyword>
<protein>
    <submittedName>
        <fullName evidence="2">Uncharacterized protein</fullName>
    </submittedName>
</protein>
<dbReference type="GeneID" id="81390804"/>
<proteinExistence type="predicted"/>
<reference evidence="2" key="2">
    <citation type="journal article" date="2023" name="IMA Fungus">
        <title>Comparative genomic study of the Penicillium genus elucidates a diverse pangenome and 15 lateral gene transfer events.</title>
        <authorList>
            <person name="Petersen C."/>
            <person name="Sorensen T."/>
            <person name="Nielsen M.R."/>
            <person name="Sondergaard T.E."/>
            <person name="Sorensen J.L."/>
            <person name="Fitzpatrick D.A."/>
            <person name="Frisvad J.C."/>
            <person name="Nielsen K.L."/>
        </authorList>
    </citation>
    <scope>NUCLEOTIDE SEQUENCE</scope>
    <source>
        <strain evidence="2">IBT 34128</strain>
    </source>
</reference>
<feature type="compositionally biased region" description="Acidic residues" evidence="1">
    <location>
        <begin position="177"/>
        <end position="187"/>
    </location>
</feature>
<dbReference type="AlphaFoldDB" id="A0A9W9GC41"/>
<reference evidence="2" key="1">
    <citation type="submission" date="2022-11" db="EMBL/GenBank/DDBJ databases">
        <authorList>
            <person name="Petersen C."/>
        </authorList>
    </citation>
    <scope>NUCLEOTIDE SEQUENCE</scope>
    <source>
        <strain evidence="2">IBT 34128</strain>
    </source>
</reference>
<sequence length="193" mass="21317">MGKIRWDAANDQIILEIHDISVDANAIAAAWRKYSTTYLDTTSLPLTSIPAGEEACKPTPRAIKERITKIRDLVRRAKTADTDDAKTGAPKKARSRKSTMDGAVEPKTPARKRKRANLASPNEGLIKTEPTAEEFDKLFADNARELSEEALARLDGLDVQQVKHLKSSFLSARGGESDEDFEIEEASPFEALH</sequence>
<comment type="caution">
    <text evidence="2">The sequence shown here is derived from an EMBL/GenBank/DDBJ whole genome shotgun (WGS) entry which is preliminary data.</text>
</comment>
<dbReference type="Proteomes" id="UP001141434">
    <property type="component" value="Unassembled WGS sequence"/>
</dbReference>